<feature type="compositionally biased region" description="Low complexity" evidence="2">
    <location>
        <begin position="173"/>
        <end position="184"/>
    </location>
</feature>
<feature type="compositionally biased region" description="Polar residues" evidence="2">
    <location>
        <begin position="140"/>
        <end position="151"/>
    </location>
</feature>
<dbReference type="InParanoid" id="A0A078A0H7"/>
<feature type="compositionally biased region" description="Polar residues" evidence="2">
    <location>
        <begin position="117"/>
        <end position="132"/>
    </location>
</feature>
<dbReference type="OrthoDB" id="406045at2759"/>
<feature type="compositionally biased region" description="Polar residues" evidence="2">
    <location>
        <begin position="185"/>
        <end position="217"/>
    </location>
</feature>
<accession>A0A078A0H7</accession>
<dbReference type="Proteomes" id="UP000039865">
    <property type="component" value="Unassembled WGS sequence"/>
</dbReference>
<feature type="region of interest" description="Disordered" evidence="2">
    <location>
        <begin position="1317"/>
        <end position="1454"/>
    </location>
</feature>
<gene>
    <name evidence="5" type="primary">Contig18083.g19219</name>
    <name evidence="5" type="ORF">STYLEM_4699</name>
</gene>
<dbReference type="PROSITE" id="PS50119">
    <property type="entry name" value="ZF_BBOX"/>
    <property type="match status" value="2"/>
</dbReference>
<keyword evidence="1" id="KW-0863">Zinc-finger</keyword>
<feature type="domain" description="B box-type" evidence="3">
    <location>
        <begin position="57"/>
        <end position="103"/>
    </location>
</feature>
<feature type="domain" description="HTH OST-type" evidence="4">
    <location>
        <begin position="690"/>
        <end position="763"/>
    </location>
</feature>
<feature type="compositionally biased region" description="Polar residues" evidence="2">
    <location>
        <begin position="1406"/>
        <end position="1444"/>
    </location>
</feature>
<feature type="region of interest" description="Disordered" evidence="2">
    <location>
        <begin position="1072"/>
        <end position="1096"/>
    </location>
</feature>
<evidence type="ECO:0000259" key="3">
    <source>
        <dbReference type="PROSITE" id="PS50119"/>
    </source>
</evidence>
<organism evidence="5 6">
    <name type="scientific">Stylonychia lemnae</name>
    <name type="common">Ciliate</name>
    <dbReference type="NCBI Taxonomy" id="5949"/>
    <lineage>
        <taxon>Eukaryota</taxon>
        <taxon>Sar</taxon>
        <taxon>Alveolata</taxon>
        <taxon>Ciliophora</taxon>
        <taxon>Intramacronucleata</taxon>
        <taxon>Spirotrichea</taxon>
        <taxon>Stichotrichia</taxon>
        <taxon>Sporadotrichida</taxon>
        <taxon>Oxytrichidae</taxon>
        <taxon>Stylonychinae</taxon>
        <taxon>Stylonychia</taxon>
    </lineage>
</organism>
<feature type="region of interest" description="Disordered" evidence="2">
    <location>
        <begin position="116"/>
        <end position="240"/>
    </location>
</feature>
<evidence type="ECO:0000256" key="2">
    <source>
        <dbReference type="SAM" id="MobiDB-lite"/>
    </source>
</evidence>
<evidence type="ECO:0000313" key="5">
    <source>
        <dbReference type="EMBL" id="CDW75706.1"/>
    </source>
</evidence>
<dbReference type="PROSITE" id="PS00028">
    <property type="entry name" value="ZINC_FINGER_C2H2_1"/>
    <property type="match status" value="1"/>
</dbReference>
<dbReference type="Pfam" id="PF14418">
    <property type="entry name" value="OHA"/>
    <property type="match status" value="1"/>
</dbReference>
<dbReference type="Pfam" id="PF12872">
    <property type="entry name" value="OST-HTH"/>
    <property type="match status" value="2"/>
</dbReference>
<feature type="compositionally biased region" description="Polar residues" evidence="2">
    <location>
        <begin position="1084"/>
        <end position="1096"/>
    </location>
</feature>
<keyword evidence="1" id="KW-0479">Metal-binding</keyword>
<feature type="domain" description="HTH OST-type" evidence="4">
    <location>
        <begin position="814"/>
        <end position="892"/>
    </location>
</feature>
<dbReference type="PROSITE" id="PS51644">
    <property type="entry name" value="HTH_OST"/>
    <property type="match status" value="2"/>
</dbReference>
<dbReference type="InterPro" id="IPR025605">
    <property type="entry name" value="OST-HTH/LOTUS_dom"/>
</dbReference>
<feature type="region of interest" description="Disordered" evidence="2">
    <location>
        <begin position="1241"/>
        <end position="1262"/>
    </location>
</feature>
<dbReference type="EMBL" id="CCKQ01004548">
    <property type="protein sequence ID" value="CDW75706.1"/>
    <property type="molecule type" value="Genomic_DNA"/>
</dbReference>
<dbReference type="InterPro" id="IPR000315">
    <property type="entry name" value="Znf_B-box"/>
</dbReference>
<keyword evidence="1" id="KW-0862">Zinc</keyword>
<evidence type="ECO:0000313" key="6">
    <source>
        <dbReference type="Proteomes" id="UP000039865"/>
    </source>
</evidence>
<evidence type="ECO:0000259" key="4">
    <source>
        <dbReference type="PROSITE" id="PS51644"/>
    </source>
</evidence>
<reference evidence="5 6" key="1">
    <citation type="submission" date="2014-06" db="EMBL/GenBank/DDBJ databases">
        <authorList>
            <person name="Swart Estienne"/>
        </authorList>
    </citation>
    <scope>NUCLEOTIDE SEQUENCE [LARGE SCALE GENOMIC DNA]</scope>
    <source>
        <strain evidence="5 6">130c</strain>
    </source>
</reference>
<dbReference type="Gene3D" id="3.30.420.610">
    <property type="entry name" value="LOTUS domain-like"/>
    <property type="match status" value="1"/>
</dbReference>
<feature type="compositionally biased region" description="Low complexity" evidence="2">
    <location>
        <begin position="218"/>
        <end position="240"/>
    </location>
</feature>
<dbReference type="InterPro" id="IPR025677">
    <property type="entry name" value="OST-HTH-assoc_dom"/>
</dbReference>
<feature type="domain" description="B box-type" evidence="3">
    <location>
        <begin position="7"/>
        <end position="61"/>
    </location>
</feature>
<sequence>MSVRQLRMNFACQFCKNSKVYCRCVDCEIFLCSQCDYIEHHHLSNQFDKTDNPLQHKRIRICEECEEQECATQCLSCEQFLCHSCSSRLHQKGARQKHKRQPIHGSPDFIRPLKLKSASSSQEPPINNSSSQEGRESQSPRKNSADNAEYSNENNQNQNQGEFLGKKGKHNASYTQSQQRQTYYAKNSNYDNKPRVNQYQQSGNYPQNQSRNTQNPRGSKGSSSYSSGGSSAGSHHNSYNNYGRGYSENYYGQYGTANRNVKPYKKSQVVVGGHSGSNRDQNNCQQISDVIPPQFFEGDQIVIPVWQPFVKCEKNQKEMFVIQKELFQFAAKGELLIENNLFIGILADKLQIQESECQRLIDQAEDQGIIHQTKRNFVKIKTLSFLSLQLEIITHECISWVVASLKRDEMTPTEKALQNRIKEAFAFKIPTSLWEIITESLETPEVKQHKTNTKMLYIEVSQSKGKAGYYGNSYNEYYNVQKDGYQEHTDYQDFFVYPDKKNDSIPLFKVKEIEEDPSIGQMTKAVYLIDEEEWLGVDQNIEDVDYQLYDQLKSFLQDYFCSNQDQTYDEEEQKWCSSIENALTRTTTSTQNQNTTKYYHGQSSELDFDEVRAIPGGRYGCAQFVKICGPMNLRQCSLGRLAQLVQYAVKEDVLRYHKTLLVWTTTVDKHKRLAEEMHKQSHQNAAIAAKLNVVKNALTEILAESKTGMSLAQLPLYLRRKLPFTLDLNELGFPKLKDLILSMSDQIKLELKGHNHPFAYLIKSGRYVHSTSNSDDFKSIPQSKTFIKTQQSHNSEDVNIGRHLKNAIAINEGNIKNVLTAFYNLMREYPIGIKSYELPTILSNKIGQSFSFKDYGCHSLLEFLKKYVIPTMDIEIISSSPQENDAYLIRSKQFFMNYNYELAQNQNMSVQKNATQMNSPKFNQIINTGQQNIFNQNSQKDEKQMNRQNSASSSLNVSSQCYVPNHQSLYGGSTSANSTQINVSHIRFNTADTAEIQTHNFAKNEIHPTNAINANPFQKPPLPPPQINQQFSQITQSQFKNQFYTQQINNQQRQNNYKTYPPLQLQQQFQQQQQAQNFISHQQSPSNTTTFSLQSYNPPQNNFPNQVLPGFFLSPSHLQLNKNMDLMSQNAMINNNSPLHSRAISFNNSAYGASGNNIQSTTSKSVSQDYTNSMQSLAYPHSMSLKQLNMQNIGQSQSGFATPQTQLNMISNLNFPNKAFGQRQNQDSIFGSPIPNSFQFDSLNGGKYESSPPYNQDEDDSNFNQHNIKFIEKLVCDDDMDFKSGDEQSSMSIQSPQLSAVATNGLRVPISNFQNSGPGLTLNQTRSLNQSQQKKNWGSVDIKNQGGGSVNSSSHKQLGGSQMQSSNSCKNIVGNPIIEGGSTSSDENKRPSTVLEQKTEEDAEDNTASQQNLNQRWSHLQNSNQLSEDESIWSNPQNQQQDSLWTKDVNLFKE</sequence>
<dbReference type="CDD" id="cd19757">
    <property type="entry name" value="Bbox1"/>
    <property type="match status" value="2"/>
</dbReference>
<proteinExistence type="predicted"/>
<dbReference type="InterPro" id="IPR013087">
    <property type="entry name" value="Znf_C2H2_type"/>
</dbReference>
<keyword evidence="6" id="KW-1185">Reference proteome</keyword>
<feature type="compositionally biased region" description="Polar residues" evidence="2">
    <location>
        <begin position="1350"/>
        <end position="1370"/>
    </location>
</feature>
<name>A0A078A0H7_STYLE</name>
<protein>
    <submittedName>
        <fullName evidence="5">B-box zinc finger family protein</fullName>
    </submittedName>
</protein>
<dbReference type="InterPro" id="IPR041966">
    <property type="entry name" value="LOTUS-like"/>
</dbReference>
<feature type="compositionally biased region" description="Polar residues" evidence="2">
    <location>
        <begin position="1317"/>
        <end position="1336"/>
    </location>
</feature>
<dbReference type="GO" id="GO:0008270">
    <property type="term" value="F:zinc ion binding"/>
    <property type="evidence" value="ECO:0007669"/>
    <property type="project" value="UniProtKB-KW"/>
</dbReference>
<feature type="compositionally biased region" description="Low complexity" evidence="2">
    <location>
        <begin position="1072"/>
        <end position="1083"/>
    </location>
</feature>
<dbReference type="CDD" id="cd08824">
    <property type="entry name" value="LOTUS"/>
    <property type="match status" value="1"/>
</dbReference>
<evidence type="ECO:0000256" key="1">
    <source>
        <dbReference type="PROSITE-ProRule" id="PRU00024"/>
    </source>
</evidence>